<reference evidence="8 9" key="1">
    <citation type="submission" date="2024-09" db="EMBL/GenBank/DDBJ databases">
        <title>Itraconazole resistance in Madurella fahalii resulting from another homologue of gene encoding cytochrome P450 14-alpha sterol demethylase (CYP51).</title>
        <authorList>
            <person name="Yoshioka I."/>
            <person name="Fahal A.H."/>
            <person name="Kaneko S."/>
            <person name="Yaguchi T."/>
        </authorList>
    </citation>
    <scope>NUCLEOTIDE SEQUENCE [LARGE SCALE GENOMIC DNA]</scope>
    <source>
        <strain evidence="8 9">IFM 68171</strain>
    </source>
</reference>
<feature type="transmembrane region" description="Helical" evidence="6">
    <location>
        <begin position="22"/>
        <end position="44"/>
    </location>
</feature>
<evidence type="ECO:0000256" key="5">
    <source>
        <dbReference type="ARBA" id="ARBA00038359"/>
    </source>
</evidence>
<keyword evidence="3 6" id="KW-1133">Transmembrane helix</keyword>
<keyword evidence="2 6" id="KW-0812">Transmembrane</keyword>
<feature type="transmembrane region" description="Helical" evidence="6">
    <location>
        <begin position="139"/>
        <end position="159"/>
    </location>
</feature>
<feature type="transmembrane region" description="Helical" evidence="6">
    <location>
        <begin position="102"/>
        <end position="127"/>
    </location>
</feature>
<feature type="transmembrane region" description="Helical" evidence="6">
    <location>
        <begin position="56"/>
        <end position="82"/>
    </location>
</feature>
<dbReference type="Pfam" id="PF20684">
    <property type="entry name" value="Fung_rhodopsin"/>
    <property type="match status" value="1"/>
</dbReference>
<dbReference type="InterPro" id="IPR049326">
    <property type="entry name" value="Rhodopsin_dom_fungi"/>
</dbReference>
<dbReference type="PANTHER" id="PTHR33048">
    <property type="entry name" value="PTH11-LIKE INTEGRAL MEMBRANE PROTEIN (AFU_ORTHOLOGUE AFUA_5G11245)"/>
    <property type="match status" value="1"/>
</dbReference>
<evidence type="ECO:0000256" key="1">
    <source>
        <dbReference type="ARBA" id="ARBA00004141"/>
    </source>
</evidence>
<dbReference type="RefSeq" id="XP_070912375.1">
    <property type="nucleotide sequence ID" value="XM_071056274.1"/>
</dbReference>
<evidence type="ECO:0000259" key="7">
    <source>
        <dbReference type="Pfam" id="PF20684"/>
    </source>
</evidence>
<dbReference type="Proteomes" id="UP001628179">
    <property type="component" value="Unassembled WGS sequence"/>
</dbReference>
<feature type="transmembrane region" description="Helical" evidence="6">
    <location>
        <begin position="216"/>
        <end position="236"/>
    </location>
</feature>
<accession>A0ABQ0FYQ6</accession>
<organism evidence="8 9">
    <name type="scientific">Madurella fahalii</name>
    <dbReference type="NCBI Taxonomy" id="1157608"/>
    <lineage>
        <taxon>Eukaryota</taxon>
        <taxon>Fungi</taxon>
        <taxon>Dikarya</taxon>
        <taxon>Ascomycota</taxon>
        <taxon>Pezizomycotina</taxon>
        <taxon>Sordariomycetes</taxon>
        <taxon>Sordariomycetidae</taxon>
        <taxon>Sordariales</taxon>
        <taxon>Sordariales incertae sedis</taxon>
        <taxon>Madurella</taxon>
    </lineage>
</organism>
<name>A0ABQ0FYQ6_9PEZI</name>
<dbReference type="GeneID" id="98171597"/>
<dbReference type="InterPro" id="IPR052337">
    <property type="entry name" value="SAT4-like"/>
</dbReference>
<comment type="caution">
    <text evidence="8">The sequence shown here is derived from an EMBL/GenBank/DDBJ whole genome shotgun (WGS) entry which is preliminary data.</text>
</comment>
<evidence type="ECO:0000256" key="4">
    <source>
        <dbReference type="ARBA" id="ARBA00023136"/>
    </source>
</evidence>
<evidence type="ECO:0000256" key="3">
    <source>
        <dbReference type="ARBA" id="ARBA00022989"/>
    </source>
</evidence>
<evidence type="ECO:0000256" key="6">
    <source>
        <dbReference type="SAM" id="Phobius"/>
    </source>
</evidence>
<evidence type="ECO:0000313" key="8">
    <source>
        <dbReference type="EMBL" id="GAB1310642.1"/>
    </source>
</evidence>
<comment type="similarity">
    <text evidence="5">Belongs to the SAT4 family.</text>
</comment>
<sequence>MDITPALSDLPPDFMTQDDGPLVVRTIVALTVVAVLAVSVRFSVRWRSIVGFGIDDWLILASQAILFVYMAIGILAVHRGGIGKHMVTNMIEDPERFNRGTLYLFITVFLYFTLIALVKASILAMYCRIFPTNFMKKGATILGIAVAMWWFAAILVNVFQCNPVHKVYNPFIPGVCINTSHFHFGSSVPNIIQEVFILALPTHEVLKLKMRVQQKLAIAGVFLLGMLVVIFSCIRLKALLDLEVQQANITMAEAAVAIVTASLPTMRPLVHCLVGRRFASKSSKERNNGEEIKSIITIGGGKARGGFAKAKRGAADCPGAFQPLGDERPDSLRLFPEGYPAGPRIVVYGNHGSGIRMDQMPLDSIAVHRDMSWTESRM</sequence>
<dbReference type="EMBL" id="BAAFSV010000001">
    <property type="protein sequence ID" value="GAB1310642.1"/>
    <property type="molecule type" value="Genomic_DNA"/>
</dbReference>
<keyword evidence="9" id="KW-1185">Reference proteome</keyword>
<gene>
    <name evidence="8" type="ORF">MFIFM68171_00852</name>
</gene>
<feature type="domain" description="Rhodopsin" evidence="7">
    <location>
        <begin position="40"/>
        <end position="271"/>
    </location>
</feature>
<dbReference type="PANTHER" id="PTHR33048:SF47">
    <property type="entry name" value="INTEGRAL MEMBRANE PROTEIN-RELATED"/>
    <property type="match status" value="1"/>
</dbReference>
<keyword evidence="4 6" id="KW-0472">Membrane</keyword>
<evidence type="ECO:0000313" key="9">
    <source>
        <dbReference type="Proteomes" id="UP001628179"/>
    </source>
</evidence>
<evidence type="ECO:0000256" key="2">
    <source>
        <dbReference type="ARBA" id="ARBA00022692"/>
    </source>
</evidence>
<protein>
    <recommendedName>
        <fullName evidence="7">Rhodopsin domain-containing protein</fullName>
    </recommendedName>
</protein>
<comment type="subcellular location">
    <subcellularLocation>
        <location evidence="1">Membrane</location>
        <topology evidence="1">Multi-pass membrane protein</topology>
    </subcellularLocation>
</comment>
<proteinExistence type="inferred from homology"/>